<accession>A0A2P7QLT2</accession>
<comment type="caution">
    <text evidence="1">The sequence shown here is derived from an EMBL/GenBank/DDBJ whole genome shotgun (WGS) entry which is preliminary data.</text>
</comment>
<evidence type="ECO:0000313" key="2">
    <source>
        <dbReference type="Proteomes" id="UP000241167"/>
    </source>
</evidence>
<dbReference type="AlphaFoldDB" id="A0A2P7QLT2"/>
<gene>
    <name evidence="1" type="ORF">C7I55_16580</name>
</gene>
<name>A0A2P7QLT2_9SPHN</name>
<reference evidence="1 2" key="1">
    <citation type="submission" date="2018-03" db="EMBL/GenBank/DDBJ databases">
        <title>The draft genome of Sphingosinicella sp. GL-C-18.</title>
        <authorList>
            <person name="Liu L."/>
            <person name="Li L."/>
            <person name="Liang L."/>
            <person name="Zhang X."/>
            <person name="Wang T."/>
        </authorList>
    </citation>
    <scope>NUCLEOTIDE SEQUENCE [LARGE SCALE GENOMIC DNA]</scope>
    <source>
        <strain evidence="1 2">GL-C-18</strain>
    </source>
</reference>
<proteinExistence type="predicted"/>
<organism evidence="1 2">
    <name type="scientific">Allosphingosinicella deserti</name>
    <dbReference type="NCBI Taxonomy" id="2116704"/>
    <lineage>
        <taxon>Bacteria</taxon>
        <taxon>Pseudomonadati</taxon>
        <taxon>Pseudomonadota</taxon>
        <taxon>Alphaproteobacteria</taxon>
        <taxon>Sphingomonadales</taxon>
        <taxon>Sphingomonadaceae</taxon>
        <taxon>Allosphingosinicella</taxon>
    </lineage>
</organism>
<protein>
    <submittedName>
        <fullName evidence="1">Uncharacterized protein</fullName>
    </submittedName>
</protein>
<dbReference type="Proteomes" id="UP000241167">
    <property type="component" value="Unassembled WGS sequence"/>
</dbReference>
<evidence type="ECO:0000313" key="1">
    <source>
        <dbReference type="EMBL" id="PSJ38932.1"/>
    </source>
</evidence>
<dbReference type="EMBL" id="PXYI01000005">
    <property type="protein sequence ID" value="PSJ38932.1"/>
    <property type="molecule type" value="Genomic_DNA"/>
</dbReference>
<keyword evidence="2" id="KW-1185">Reference proteome</keyword>
<sequence length="218" mass="23293">MKMGRCAVADAPGITIHMIARLREHKGLAPRGILSCREAGGGELSLVSKRKGLFALVFRERSGEEHMLPVPSWNAVPEDTLIHLSIGIGVLGRKLAMVRLNVNGRTLVETPLAVAVDPHAGWRERLGRAGSGRAAAADLNVYEVRRIDMFLGSLWEQRLRNVYAGRWSLPGAAIRGEPALSSAIAGAATVIVPPASRGASVVGWETVSPNVSPVWESA</sequence>